<comment type="function">
    <text evidence="8">Transfers the 4'-phosphopantetheine moiety from coenzyme A to a Ser of acyl-carrier-protein.</text>
</comment>
<evidence type="ECO:0000313" key="10">
    <source>
        <dbReference type="EMBL" id="SSY80728.1"/>
    </source>
</evidence>
<proteinExistence type="inferred from homology"/>
<sequence length="132" mass="15023">MIYGIGTDILAIKRIEQLYKKYGEALPRRILTRIEELEFTNRFAQQNSADAVRFLAKRFAAKEAFAKAVGMGVREPVSLHNINITHTDLGKPEFVFEAELKQWLEAKGIGKVHLSLSDEERYVVAYVVAELL</sequence>
<dbReference type="EC" id="2.7.8.7" evidence="8"/>
<evidence type="ECO:0000259" key="9">
    <source>
        <dbReference type="Pfam" id="PF01648"/>
    </source>
</evidence>
<keyword evidence="4 8" id="KW-0276">Fatty acid metabolism</keyword>
<dbReference type="RefSeq" id="WP_034291015.1">
    <property type="nucleotide sequence ID" value="NZ_CP091519.2"/>
</dbReference>
<evidence type="ECO:0000256" key="7">
    <source>
        <dbReference type="ARBA" id="ARBA00023160"/>
    </source>
</evidence>
<evidence type="ECO:0000313" key="11">
    <source>
        <dbReference type="Proteomes" id="UP000254209"/>
    </source>
</evidence>
<dbReference type="GO" id="GO:0006633">
    <property type="term" value="P:fatty acid biosynthetic process"/>
    <property type="evidence" value="ECO:0007669"/>
    <property type="project" value="UniProtKB-UniRule"/>
</dbReference>
<gene>
    <name evidence="8 10" type="primary">acpS</name>
    <name evidence="10" type="ORF">NCTC10283_02289</name>
</gene>
<dbReference type="HAMAP" id="MF_00101">
    <property type="entry name" value="AcpS"/>
    <property type="match status" value="1"/>
</dbReference>
<keyword evidence="1 8" id="KW-0444">Lipid biosynthesis</keyword>
<dbReference type="GO" id="GO:0000287">
    <property type="term" value="F:magnesium ion binding"/>
    <property type="evidence" value="ECO:0007669"/>
    <property type="project" value="UniProtKB-UniRule"/>
</dbReference>
<keyword evidence="2 8" id="KW-0808">Transferase</keyword>
<comment type="catalytic activity">
    <reaction evidence="8">
        <text>apo-[ACP] + CoA = holo-[ACP] + adenosine 3',5'-bisphosphate + H(+)</text>
        <dbReference type="Rhea" id="RHEA:12068"/>
        <dbReference type="Rhea" id="RHEA-COMP:9685"/>
        <dbReference type="Rhea" id="RHEA-COMP:9690"/>
        <dbReference type="ChEBI" id="CHEBI:15378"/>
        <dbReference type="ChEBI" id="CHEBI:29999"/>
        <dbReference type="ChEBI" id="CHEBI:57287"/>
        <dbReference type="ChEBI" id="CHEBI:58343"/>
        <dbReference type="ChEBI" id="CHEBI:64479"/>
        <dbReference type="EC" id="2.7.8.7"/>
    </reaction>
</comment>
<dbReference type="GO" id="GO:0005737">
    <property type="term" value="C:cytoplasm"/>
    <property type="evidence" value="ECO:0007669"/>
    <property type="project" value="UniProtKB-SubCell"/>
</dbReference>
<evidence type="ECO:0000256" key="1">
    <source>
        <dbReference type="ARBA" id="ARBA00022516"/>
    </source>
</evidence>
<evidence type="ECO:0000256" key="5">
    <source>
        <dbReference type="ARBA" id="ARBA00022842"/>
    </source>
</evidence>
<protein>
    <recommendedName>
        <fullName evidence="8">Holo-[acyl-carrier-protein] synthase</fullName>
        <shortName evidence="8">Holo-ACP synthase</shortName>
        <ecNumber evidence="8">2.7.8.7</ecNumber>
    </recommendedName>
    <alternativeName>
        <fullName evidence="8">4'-phosphopantetheinyl transferase AcpS</fullName>
    </alternativeName>
</protein>
<dbReference type="EMBL" id="UFSO01000003">
    <property type="protein sequence ID" value="SSY80728.1"/>
    <property type="molecule type" value="Genomic_DNA"/>
</dbReference>
<feature type="binding site" evidence="8">
    <location>
        <position position="8"/>
    </location>
    <ligand>
        <name>Mg(2+)</name>
        <dbReference type="ChEBI" id="CHEBI:18420"/>
    </ligand>
</feature>
<evidence type="ECO:0000256" key="8">
    <source>
        <dbReference type="HAMAP-Rule" id="MF_00101"/>
    </source>
</evidence>
<comment type="subcellular location">
    <subcellularLocation>
        <location evidence="8">Cytoplasm</location>
    </subcellularLocation>
</comment>
<keyword evidence="8" id="KW-0963">Cytoplasm</keyword>
<dbReference type="STRING" id="1120980.GCA_000745955_00323"/>
<evidence type="ECO:0000256" key="6">
    <source>
        <dbReference type="ARBA" id="ARBA00023098"/>
    </source>
</evidence>
<evidence type="ECO:0000256" key="4">
    <source>
        <dbReference type="ARBA" id="ARBA00022832"/>
    </source>
</evidence>
<dbReference type="InterPro" id="IPR008278">
    <property type="entry name" value="4-PPantetheinyl_Trfase_dom"/>
</dbReference>
<dbReference type="NCBIfam" id="TIGR00556">
    <property type="entry name" value="pantethn_trn"/>
    <property type="match status" value="1"/>
</dbReference>
<keyword evidence="6 8" id="KW-0443">Lipid metabolism</keyword>
<dbReference type="Proteomes" id="UP000254209">
    <property type="component" value="Unassembled WGS sequence"/>
</dbReference>
<accession>A0A376BV88</accession>
<comment type="similarity">
    <text evidence="8">Belongs to the P-Pant transferase superfamily. AcpS family.</text>
</comment>
<keyword evidence="5 8" id="KW-0460">Magnesium</keyword>
<keyword evidence="3 8" id="KW-0479">Metal-binding</keyword>
<comment type="cofactor">
    <cofactor evidence="8">
        <name>Mg(2+)</name>
        <dbReference type="ChEBI" id="CHEBI:18420"/>
    </cofactor>
</comment>
<evidence type="ECO:0000256" key="2">
    <source>
        <dbReference type="ARBA" id="ARBA00022679"/>
    </source>
</evidence>
<dbReference type="GO" id="GO:0008897">
    <property type="term" value="F:holo-[acyl-carrier-protein] synthase activity"/>
    <property type="evidence" value="ECO:0007669"/>
    <property type="project" value="UniProtKB-UniRule"/>
</dbReference>
<feature type="domain" description="4'-phosphopantetheinyl transferase" evidence="9">
    <location>
        <begin position="4"/>
        <end position="126"/>
    </location>
</feature>
<dbReference type="AlphaFoldDB" id="A0A376BV88"/>
<dbReference type="Pfam" id="PF01648">
    <property type="entry name" value="ACPS"/>
    <property type="match status" value="1"/>
</dbReference>
<dbReference type="InterPro" id="IPR002582">
    <property type="entry name" value="ACPS"/>
</dbReference>
<dbReference type="SUPFAM" id="SSF56214">
    <property type="entry name" value="4'-phosphopantetheinyl transferase"/>
    <property type="match status" value="1"/>
</dbReference>
<feature type="binding site" evidence="8">
    <location>
        <position position="63"/>
    </location>
    <ligand>
        <name>Mg(2+)</name>
        <dbReference type="ChEBI" id="CHEBI:18420"/>
    </ligand>
</feature>
<name>A0A376BV88_9NEIS</name>
<dbReference type="OrthoDB" id="517356at2"/>
<keyword evidence="11" id="KW-1185">Reference proteome</keyword>
<reference evidence="10 11" key="1">
    <citation type="submission" date="2018-06" db="EMBL/GenBank/DDBJ databases">
        <authorList>
            <consortium name="Pathogen Informatics"/>
            <person name="Doyle S."/>
        </authorList>
    </citation>
    <scope>NUCLEOTIDE SEQUENCE [LARGE SCALE GENOMIC DNA]</scope>
    <source>
        <strain evidence="10 11">NCTC10283</strain>
    </source>
</reference>
<dbReference type="InterPro" id="IPR004568">
    <property type="entry name" value="Ppantetheine-prot_Trfase_dom"/>
</dbReference>
<evidence type="ECO:0000256" key="3">
    <source>
        <dbReference type="ARBA" id="ARBA00022723"/>
    </source>
</evidence>
<dbReference type="NCBIfam" id="TIGR00516">
    <property type="entry name" value="acpS"/>
    <property type="match status" value="1"/>
</dbReference>
<dbReference type="Gene3D" id="3.90.470.20">
    <property type="entry name" value="4'-phosphopantetheinyl transferase domain"/>
    <property type="match status" value="1"/>
</dbReference>
<dbReference type="InterPro" id="IPR037143">
    <property type="entry name" value="4-PPantetheinyl_Trfase_dom_sf"/>
</dbReference>
<keyword evidence="7 8" id="KW-0275">Fatty acid biosynthesis</keyword>
<organism evidence="10 11">
    <name type="scientific">Alysiella crassa</name>
    <dbReference type="NCBI Taxonomy" id="153491"/>
    <lineage>
        <taxon>Bacteria</taxon>
        <taxon>Pseudomonadati</taxon>
        <taxon>Pseudomonadota</taxon>
        <taxon>Betaproteobacteria</taxon>
        <taxon>Neisseriales</taxon>
        <taxon>Neisseriaceae</taxon>
        <taxon>Alysiella</taxon>
    </lineage>
</organism>